<reference evidence="1 2" key="1">
    <citation type="submission" date="2021-11" db="EMBL/GenBank/DDBJ databases">
        <authorList>
            <person name="Lee D.-H."/>
            <person name="Kim S.-B."/>
        </authorList>
    </citation>
    <scope>NUCLEOTIDE SEQUENCE [LARGE SCALE GENOMIC DNA]</scope>
    <source>
        <strain evidence="1 2">KCTC 52223</strain>
    </source>
</reference>
<protein>
    <recommendedName>
        <fullName evidence="3">TNase-like domain-containing protein</fullName>
    </recommendedName>
</protein>
<evidence type="ECO:0008006" key="3">
    <source>
        <dbReference type="Google" id="ProtNLM"/>
    </source>
</evidence>
<proteinExistence type="predicted"/>
<sequence>MALSRQTRRYILLGVAQVAALAALAWFAERQVALGPTDKLGWRPFTWPLSTERAPAGRAYSGEDHDVYVWLTLDALGPPGGVCPEGIANDAALERAVDIRILDPRFEPVGPGERIRVTDLTGWTRVYVHRRNNKSLRYGEAVAVAYKCDVITAIIDGDARDPARRKFAHEFLESNTAQVWINKQLEGR</sequence>
<comment type="caution">
    <text evidence="1">The sequence shown here is derived from an EMBL/GenBank/DDBJ whole genome shotgun (WGS) entry which is preliminary data.</text>
</comment>
<evidence type="ECO:0000313" key="2">
    <source>
        <dbReference type="Proteomes" id="UP001198862"/>
    </source>
</evidence>
<dbReference type="RefSeq" id="WP_230554015.1">
    <property type="nucleotide sequence ID" value="NZ_JAJISD010000016.1"/>
</dbReference>
<evidence type="ECO:0000313" key="1">
    <source>
        <dbReference type="EMBL" id="MCC8432594.1"/>
    </source>
</evidence>
<accession>A0ABS8L2L6</accession>
<dbReference type="Proteomes" id="UP001198862">
    <property type="component" value="Unassembled WGS sequence"/>
</dbReference>
<organism evidence="1 2">
    <name type="scientific">Reyranella aquatilis</name>
    <dbReference type="NCBI Taxonomy" id="2035356"/>
    <lineage>
        <taxon>Bacteria</taxon>
        <taxon>Pseudomonadati</taxon>
        <taxon>Pseudomonadota</taxon>
        <taxon>Alphaproteobacteria</taxon>
        <taxon>Hyphomicrobiales</taxon>
        <taxon>Reyranellaceae</taxon>
        <taxon>Reyranella</taxon>
    </lineage>
</organism>
<dbReference type="EMBL" id="JAJISD010000016">
    <property type="protein sequence ID" value="MCC8432594.1"/>
    <property type="molecule type" value="Genomic_DNA"/>
</dbReference>
<name>A0ABS8L2L6_9HYPH</name>
<gene>
    <name evidence="1" type="ORF">LJ725_26790</name>
</gene>
<keyword evidence="2" id="KW-1185">Reference proteome</keyword>